<evidence type="ECO:0000313" key="1">
    <source>
        <dbReference type="EMBL" id="PPQ83820.1"/>
    </source>
</evidence>
<dbReference type="OrthoDB" id="10563457at2759"/>
<dbReference type="EMBL" id="NHTK01004977">
    <property type="protein sequence ID" value="PPQ83820.1"/>
    <property type="molecule type" value="Genomic_DNA"/>
</dbReference>
<dbReference type="Proteomes" id="UP000284842">
    <property type="component" value="Unassembled WGS sequence"/>
</dbReference>
<comment type="caution">
    <text evidence="1">The sequence shown here is derived from an EMBL/GenBank/DDBJ whole genome shotgun (WGS) entry which is preliminary data.</text>
</comment>
<sequence length="73" mass="8409">MAGTLSDLDISTLIDRIEVFIDSLKEYDDMTDTEMALLIQSEQIKNWLWIERDAAFARSLAEPNEFQEGRSVL</sequence>
<dbReference type="AlphaFoldDB" id="A0A409WZ82"/>
<evidence type="ECO:0000313" key="2">
    <source>
        <dbReference type="Proteomes" id="UP000284842"/>
    </source>
</evidence>
<reference evidence="1 2" key="1">
    <citation type="journal article" date="2018" name="Evol. Lett.">
        <title>Horizontal gene cluster transfer increased hallucinogenic mushroom diversity.</title>
        <authorList>
            <person name="Reynolds H.T."/>
            <person name="Vijayakumar V."/>
            <person name="Gluck-Thaler E."/>
            <person name="Korotkin H.B."/>
            <person name="Matheny P.B."/>
            <person name="Slot J.C."/>
        </authorList>
    </citation>
    <scope>NUCLEOTIDE SEQUENCE [LARGE SCALE GENOMIC DNA]</scope>
    <source>
        <strain evidence="1 2">2629</strain>
    </source>
</reference>
<protein>
    <submittedName>
        <fullName evidence="1">Uncharacterized protein</fullName>
    </submittedName>
</protein>
<gene>
    <name evidence="1" type="ORF">CVT24_012332</name>
</gene>
<accession>A0A409WZ82</accession>
<dbReference type="InParanoid" id="A0A409WZ82"/>
<name>A0A409WZ82_9AGAR</name>
<organism evidence="1 2">
    <name type="scientific">Panaeolus cyanescens</name>
    <dbReference type="NCBI Taxonomy" id="181874"/>
    <lineage>
        <taxon>Eukaryota</taxon>
        <taxon>Fungi</taxon>
        <taxon>Dikarya</taxon>
        <taxon>Basidiomycota</taxon>
        <taxon>Agaricomycotina</taxon>
        <taxon>Agaricomycetes</taxon>
        <taxon>Agaricomycetidae</taxon>
        <taxon>Agaricales</taxon>
        <taxon>Agaricineae</taxon>
        <taxon>Galeropsidaceae</taxon>
        <taxon>Panaeolus</taxon>
    </lineage>
</organism>
<keyword evidence="2" id="KW-1185">Reference proteome</keyword>
<proteinExistence type="predicted"/>